<gene>
    <name evidence="9" type="ORF">CBP76_12535</name>
</gene>
<dbReference type="GO" id="GO:0016301">
    <property type="term" value="F:kinase activity"/>
    <property type="evidence" value="ECO:0007669"/>
    <property type="project" value="UniProtKB-KW"/>
</dbReference>
<keyword evidence="6" id="KW-0131">Cell cycle</keyword>
<dbReference type="GO" id="GO:0005886">
    <property type="term" value="C:plasma membrane"/>
    <property type="evidence" value="ECO:0007669"/>
    <property type="project" value="UniProtKB-SubCell"/>
</dbReference>
<accession>A0A2N7AQW2</accession>
<comment type="subcellular location">
    <subcellularLocation>
        <location evidence="1">Cell membrane</location>
        <topology evidence="1">Single-pass membrane protein</topology>
    </subcellularLocation>
</comment>
<keyword evidence="3 8" id="KW-1133">Transmembrane helix</keyword>
<keyword evidence="2 8" id="KW-0812">Transmembrane</keyword>
<dbReference type="OrthoDB" id="1654473at2"/>
<evidence type="ECO:0000256" key="8">
    <source>
        <dbReference type="SAM" id="Phobius"/>
    </source>
</evidence>
<evidence type="ECO:0000256" key="7">
    <source>
        <dbReference type="SAM" id="Coils"/>
    </source>
</evidence>
<dbReference type="AlphaFoldDB" id="A0A2N7AQW2"/>
<reference evidence="9 10" key="1">
    <citation type="submission" date="2017-05" db="EMBL/GenBank/DDBJ databases">
        <title>Lactobacillus nurukis nov., sp. nov., isolated from nuruk.</title>
        <authorList>
            <person name="Kim S.-J."/>
        </authorList>
    </citation>
    <scope>NUCLEOTIDE SEQUENCE [LARGE SCALE GENOMIC DNA]</scope>
    <source>
        <strain evidence="9 10">SYF10-1a</strain>
    </source>
</reference>
<dbReference type="GO" id="GO:0000917">
    <property type="term" value="P:division septum assembly"/>
    <property type="evidence" value="ECO:0007669"/>
    <property type="project" value="UniProtKB-KW"/>
</dbReference>
<evidence type="ECO:0000256" key="6">
    <source>
        <dbReference type="ARBA" id="ARBA00023210"/>
    </source>
</evidence>
<name>A0A2N7AQW2_9LACO</name>
<feature type="coiled-coil region" evidence="7">
    <location>
        <begin position="418"/>
        <end position="489"/>
    </location>
</feature>
<dbReference type="RefSeq" id="WP_102197201.1">
    <property type="nucleotide sequence ID" value="NZ_NIPR01000064.1"/>
</dbReference>
<keyword evidence="6" id="KW-0132">Cell division</keyword>
<evidence type="ECO:0000256" key="3">
    <source>
        <dbReference type="ARBA" id="ARBA00022989"/>
    </source>
</evidence>
<evidence type="ECO:0000256" key="2">
    <source>
        <dbReference type="ARBA" id="ARBA00022692"/>
    </source>
</evidence>
<evidence type="ECO:0000256" key="5">
    <source>
        <dbReference type="ARBA" id="ARBA00023136"/>
    </source>
</evidence>
<dbReference type="InterPro" id="IPR010379">
    <property type="entry name" value="EzrA"/>
</dbReference>
<evidence type="ECO:0000313" key="10">
    <source>
        <dbReference type="Proteomes" id="UP000235649"/>
    </source>
</evidence>
<dbReference type="Proteomes" id="UP000235649">
    <property type="component" value="Unassembled WGS sequence"/>
</dbReference>
<sequence length="562" mass="65647">MFVIIIGIILIVLFFLWYMWFLQKRNATTLNRYKERTDKLKESQLDDKIEKLEKMKLAGASESRFSQLKVEYHKQTDDILSDILKQIRAAEYKNTEFKVFGSANDLKKLNTAMDDFSNKISELSNGFEELLTSNELNATNSEKLQQQYQTLRKQILTQSFSYGPATDKLEDELSEIAGLLDKEKELTTKGDHIEASQCLDDVKLKLGLITDQVKIIEPLYHDLNEVFPGQIDEIKFVYQKLDKQHFKFNDDLVELISVVQQEINESITKLGELNFDAVNTNNEDIKQRIDDLYETLTLEIDGKREVLKEQKPVLDYLNHAVFQHNRLDTRIQKLQEGYILTDSLLDNFKTNFDTLNDIRREYDSDVQSIADKQVVFSQVKNNFKDIVKKLDDIEASEKTINDDLNQMLSSEQIARNSVDEYAKRLEIQKKMMEQLRLNGLPDDYLDYFYMVYDEINKLYDELDADQINMEDISKQVIVTQEDLNNLIEKTSKLKYNVELAEKLLQYANRYATKNPEFSDQLTRARSLFDDDYDYNEAVEVISKALEEVETGSVDRIKETINS</sequence>
<keyword evidence="4 7" id="KW-0175">Coiled coil</keyword>
<dbReference type="Pfam" id="PF06160">
    <property type="entry name" value="EzrA"/>
    <property type="match status" value="1"/>
</dbReference>
<protein>
    <submittedName>
        <fullName evidence="9">Selenide, water dikinase</fullName>
    </submittedName>
</protein>
<keyword evidence="6" id="KW-0717">Septation</keyword>
<evidence type="ECO:0000256" key="1">
    <source>
        <dbReference type="ARBA" id="ARBA00004162"/>
    </source>
</evidence>
<keyword evidence="9" id="KW-0418">Kinase</keyword>
<proteinExistence type="predicted"/>
<keyword evidence="10" id="KW-1185">Reference proteome</keyword>
<comment type="caution">
    <text evidence="9">The sequence shown here is derived from an EMBL/GenBank/DDBJ whole genome shotgun (WGS) entry which is preliminary data.</text>
</comment>
<dbReference type="GO" id="GO:0000921">
    <property type="term" value="P:septin ring assembly"/>
    <property type="evidence" value="ECO:0007669"/>
    <property type="project" value="InterPro"/>
</dbReference>
<keyword evidence="5 8" id="KW-0472">Membrane</keyword>
<evidence type="ECO:0000256" key="4">
    <source>
        <dbReference type="ARBA" id="ARBA00023054"/>
    </source>
</evidence>
<evidence type="ECO:0000313" key="9">
    <source>
        <dbReference type="EMBL" id="PMD67750.1"/>
    </source>
</evidence>
<dbReference type="GO" id="GO:0005940">
    <property type="term" value="C:septin ring"/>
    <property type="evidence" value="ECO:0007669"/>
    <property type="project" value="InterPro"/>
</dbReference>
<dbReference type="EMBL" id="NIPR01000064">
    <property type="protein sequence ID" value="PMD67750.1"/>
    <property type="molecule type" value="Genomic_DNA"/>
</dbReference>
<keyword evidence="9" id="KW-0808">Transferase</keyword>
<feature type="transmembrane region" description="Helical" evidence="8">
    <location>
        <begin position="6"/>
        <end position="22"/>
    </location>
</feature>
<organism evidence="9 10">
    <name type="scientific">Companilactobacillus nuruki</name>
    <dbReference type="NCBI Taxonomy" id="1993540"/>
    <lineage>
        <taxon>Bacteria</taxon>
        <taxon>Bacillati</taxon>
        <taxon>Bacillota</taxon>
        <taxon>Bacilli</taxon>
        <taxon>Lactobacillales</taxon>
        <taxon>Lactobacillaceae</taxon>
        <taxon>Companilactobacillus</taxon>
    </lineage>
</organism>